<dbReference type="InterPro" id="IPR027417">
    <property type="entry name" value="P-loop_NTPase"/>
</dbReference>
<proteinExistence type="predicted"/>
<feature type="region of interest" description="Disordered" evidence="8">
    <location>
        <begin position="1"/>
        <end position="36"/>
    </location>
</feature>
<dbReference type="PANTHER" id="PTHR24221:SF647">
    <property type="entry name" value="BLL6336 PROTEIN"/>
    <property type="match status" value="1"/>
</dbReference>
<keyword evidence="4" id="KW-0547">Nucleotide-binding</keyword>
<evidence type="ECO:0000256" key="4">
    <source>
        <dbReference type="ARBA" id="ARBA00022741"/>
    </source>
</evidence>
<feature type="transmembrane region" description="Helical" evidence="9">
    <location>
        <begin position="223"/>
        <end position="244"/>
    </location>
</feature>
<evidence type="ECO:0000256" key="9">
    <source>
        <dbReference type="SAM" id="Phobius"/>
    </source>
</evidence>
<feature type="transmembrane region" description="Helical" evidence="9">
    <location>
        <begin position="300"/>
        <end position="325"/>
    </location>
</feature>
<dbReference type="InterPro" id="IPR005074">
    <property type="entry name" value="Peptidase_C39"/>
</dbReference>
<feature type="domain" description="ABC transmembrane type-1" evidence="11">
    <location>
        <begin position="193"/>
        <end position="472"/>
    </location>
</feature>
<dbReference type="NCBIfam" id="TIGR01846">
    <property type="entry name" value="type_I_sec_HlyB"/>
    <property type="match status" value="1"/>
</dbReference>
<dbReference type="Pfam" id="PF00005">
    <property type="entry name" value="ABC_tran"/>
    <property type="match status" value="1"/>
</dbReference>
<accession>A0ABT3KR35</accession>
<evidence type="ECO:0000313" key="13">
    <source>
        <dbReference type="EMBL" id="MCW5320776.1"/>
    </source>
</evidence>
<dbReference type="PROSITE" id="PS50929">
    <property type="entry name" value="ABC_TM1F"/>
    <property type="match status" value="1"/>
</dbReference>
<comment type="subcellular location">
    <subcellularLocation>
        <location evidence="1">Cell membrane</location>
        <topology evidence="1">Multi-pass membrane protein</topology>
    </subcellularLocation>
</comment>
<dbReference type="Pfam" id="PF00664">
    <property type="entry name" value="ABC_membrane"/>
    <property type="match status" value="1"/>
</dbReference>
<dbReference type="Gene3D" id="1.20.1560.10">
    <property type="entry name" value="ABC transporter type 1, transmembrane domain"/>
    <property type="match status" value="1"/>
</dbReference>
<dbReference type="InterPro" id="IPR010132">
    <property type="entry name" value="ATPase_T1SS_HlyB"/>
</dbReference>
<dbReference type="Gene3D" id="3.40.50.300">
    <property type="entry name" value="P-loop containing nucleotide triphosphate hydrolases"/>
    <property type="match status" value="1"/>
</dbReference>
<feature type="compositionally biased region" description="Low complexity" evidence="8">
    <location>
        <begin position="10"/>
        <end position="36"/>
    </location>
</feature>
<keyword evidence="7 9" id="KW-0472">Membrane</keyword>
<evidence type="ECO:0000256" key="2">
    <source>
        <dbReference type="ARBA" id="ARBA00022475"/>
    </source>
</evidence>
<feature type="domain" description="Peptidase C39" evidence="12">
    <location>
        <begin position="32"/>
        <end position="161"/>
    </location>
</feature>
<feature type="transmembrane region" description="Helical" evidence="9">
    <location>
        <begin position="331"/>
        <end position="351"/>
    </location>
</feature>
<feature type="transmembrane region" description="Helical" evidence="9">
    <location>
        <begin position="189"/>
        <end position="211"/>
    </location>
</feature>
<dbReference type="Pfam" id="PF03412">
    <property type="entry name" value="Peptidase_C39"/>
    <property type="match status" value="1"/>
</dbReference>
<evidence type="ECO:0000256" key="5">
    <source>
        <dbReference type="ARBA" id="ARBA00022840"/>
    </source>
</evidence>
<evidence type="ECO:0000256" key="1">
    <source>
        <dbReference type="ARBA" id="ARBA00004651"/>
    </source>
</evidence>
<evidence type="ECO:0000259" key="10">
    <source>
        <dbReference type="PROSITE" id="PS50893"/>
    </source>
</evidence>
<keyword evidence="3 9" id="KW-0812">Transmembrane</keyword>
<gene>
    <name evidence="13" type="ORF">D5039_06205</name>
</gene>
<dbReference type="InterPro" id="IPR039421">
    <property type="entry name" value="Type_1_exporter"/>
</dbReference>
<evidence type="ECO:0000313" key="14">
    <source>
        <dbReference type="Proteomes" id="UP001208935"/>
    </source>
</evidence>
<dbReference type="EMBL" id="QZCW01000001">
    <property type="protein sequence ID" value="MCW5320776.1"/>
    <property type="molecule type" value="Genomic_DNA"/>
</dbReference>
<dbReference type="RefSeq" id="WP_265281428.1">
    <property type="nucleotide sequence ID" value="NZ_QZCW01000001.1"/>
</dbReference>
<evidence type="ECO:0000259" key="12">
    <source>
        <dbReference type="PROSITE" id="PS50990"/>
    </source>
</evidence>
<dbReference type="InterPro" id="IPR003593">
    <property type="entry name" value="AAA+_ATPase"/>
</dbReference>
<dbReference type="CDD" id="cd18588">
    <property type="entry name" value="ABC_6TM_CyaB_HlyB_like"/>
    <property type="match status" value="1"/>
</dbReference>
<feature type="domain" description="ABC transporter" evidence="10">
    <location>
        <begin position="505"/>
        <end position="740"/>
    </location>
</feature>
<keyword evidence="6 9" id="KW-1133">Transmembrane helix</keyword>
<dbReference type="Gene3D" id="3.90.70.10">
    <property type="entry name" value="Cysteine proteinases"/>
    <property type="match status" value="1"/>
</dbReference>
<sequence length="763" mass="82791">MTEKNTDTETSPPVATASTPDATPTAPQTSAQQDPAADSLTALCMVARLHQTAADPATLAHQIGLRPSEPASTEDLLRAAKHLGLRAKRSRTGADRLSLSPLPALALLRGPAGSARTVVLAQCDGQRVLLQDPSAPAAGSQPVIEPLEVFAARWTGELILITSRASLAGELARFDFSWFIPSLVKHRKLLGEVLLISFMLQLFALVSPLFFQVVMDKVLVHRGVTTLDVLVIGLVIVVLFESVLNALRSYVFSHTTNRIDVELGARLFRHLVQLPLAYFQARRVGDSVARVRELENIRSFLTGNALTVVLDVLFSGVFIAVMLFYSVPLTLIVLVSLPLYFGLSLAVVPMLRRRLDHKFARGAENQAMLVETVSAIQTVKAGALEPSFARRWDKQLAAYVSASFRTQNLASWAHEGINLIGKLVNAATLWYGARLVMDNALTVGQFIAFNMFAQRVAQPIMRMAQLWTDFQQTGISMARLGDILDTRTEVPPSSAAQLPPIEGRITLDGVHFRYRPEAAPVLAGVSLDLHPGEIIGIVGRSGSGKSTLTKLIQRLYTPSQGRILVDGIDISLIDAAQLRRQVGVVLQENLLFNRSVRENIAIADPATPIEAVLQAARLAGAHDFISELPEGYDTLVGEQGGSLSGGQRQRIAIARALFTNPRILILDEATSALDYESEAIIQHNMVPICAGRTVLIIAHRLSAVRHAHRILVMDKGCIVQTGTHDALLQRQQGLYAHLWRMQDTGRAAAPAPGGTTIPPRGLA</sequence>
<dbReference type="SUPFAM" id="SSF90123">
    <property type="entry name" value="ABC transporter transmembrane region"/>
    <property type="match status" value="1"/>
</dbReference>
<protein>
    <submittedName>
        <fullName evidence="13">Type I secretion system permease/ATPase</fullName>
    </submittedName>
</protein>
<evidence type="ECO:0000256" key="6">
    <source>
        <dbReference type="ARBA" id="ARBA00022989"/>
    </source>
</evidence>
<evidence type="ECO:0000259" key="11">
    <source>
        <dbReference type="PROSITE" id="PS50929"/>
    </source>
</evidence>
<dbReference type="SMART" id="SM00382">
    <property type="entry name" value="AAA"/>
    <property type="match status" value="1"/>
</dbReference>
<reference evidence="14" key="1">
    <citation type="submission" date="2023-07" db="EMBL/GenBank/DDBJ databases">
        <title>Verminephrobacter genomes.</title>
        <authorList>
            <person name="Lund M.B."/>
        </authorList>
    </citation>
    <scope>NUCLEOTIDE SEQUENCE [LARGE SCALE GENOMIC DNA]</scope>
    <source>
        <strain evidence="14">AtM5-05</strain>
    </source>
</reference>
<keyword evidence="14" id="KW-1185">Reference proteome</keyword>
<comment type="caution">
    <text evidence="13">The sequence shown here is derived from an EMBL/GenBank/DDBJ whole genome shotgun (WGS) entry which is preliminary data.</text>
</comment>
<evidence type="ECO:0000256" key="7">
    <source>
        <dbReference type="ARBA" id="ARBA00023136"/>
    </source>
</evidence>
<dbReference type="InterPro" id="IPR017871">
    <property type="entry name" value="ABC_transporter-like_CS"/>
</dbReference>
<dbReference type="InterPro" id="IPR011527">
    <property type="entry name" value="ABC1_TM_dom"/>
</dbReference>
<organism evidence="13 14">
    <name type="scientific">Verminephrobacter aporrectodeae subsp. tuberculatae</name>
    <dbReference type="NCBI Taxonomy" id="1110392"/>
    <lineage>
        <taxon>Bacteria</taxon>
        <taxon>Pseudomonadati</taxon>
        <taxon>Pseudomonadota</taxon>
        <taxon>Betaproteobacteria</taxon>
        <taxon>Burkholderiales</taxon>
        <taxon>Comamonadaceae</taxon>
        <taxon>Verminephrobacter</taxon>
    </lineage>
</organism>
<evidence type="ECO:0000256" key="3">
    <source>
        <dbReference type="ARBA" id="ARBA00022692"/>
    </source>
</evidence>
<keyword evidence="2" id="KW-1003">Cell membrane</keyword>
<dbReference type="PROSITE" id="PS50990">
    <property type="entry name" value="PEPTIDASE_C39"/>
    <property type="match status" value="1"/>
</dbReference>
<evidence type="ECO:0000256" key="8">
    <source>
        <dbReference type="SAM" id="MobiDB-lite"/>
    </source>
</evidence>
<dbReference type="PROSITE" id="PS50893">
    <property type="entry name" value="ABC_TRANSPORTER_2"/>
    <property type="match status" value="1"/>
</dbReference>
<dbReference type="Proteomes" id="UP001208935">
    <property type="component" value="Unassembled WGS sequence"/>
</dbReference>
<dbReference type="InterPro" id="IPR036640">
    <property type="entry name" value="ABC1_TM_sf"/>
</dbReference>
<dbReference type="PROSITE" id="PS00211">
    <property type="entry name" value="ABC_TRANSPORTER_1"/>
    <property type="match status" value="1"/>
</dbReference>
<dbReference type="SUPFAM" id="SSF52540">
    <property type="entry name" value="P-loop containing nucleoside triphosphate hydrolases"/>
    <property type="match status" value="1"/>
</dbReference>
<keyword evidence="5" id="KW-0067">ATP-binding</keyword>
<dbReference type="InterPro" id="IPR003439">
    <property type="entry name" value="ABC_transporter-like_ATP-bd"/>
</dbReference>
<name>A0ABT3KR35_9BURK</name>
<dbReference type="PANTHER" id="PTHR24221">
    <property type="entry name" value="ATP-BINDING CASSETTE SUB-FAMILY B"/>
    <property type="match status" value="1"/>
</dbReference>